<evidence type="ECO:0000259" key="5">
    <source>
        <dbReference type="Pfam" id="PF04577"/>
    </source>
</evidence>
<protein>
    <recommendedName>
        <fullName evidence="5">Glycosyltransferase 61 catalytic domain-containing protein</fullName>
    </recommendedName>
</protein>
<dbReference type="EMBL" id="VOIH02000012">
    <property type="protein sequence ID" value="KAF3431537.1"/>
    <property type="molecule type" value="Genomic_DNA"/>
</dbReference>
<comment type="caution">
    <text evidence="6">The sequence shown here is derived from an EMBL/GenBank/DDBJ whole genome shotgun (WGS) entry which is preliminary data.</text>
</comment>
<dbReference type="GO" id="GO:0000139">
    <property type="term" value="C:Golgi membrane"/>
    <property type="evidence" value="ECO:0007669"/>
    <property type="project" value="UniProtKB-SubCell"/>
</dbReference>
<name>A0A8K0DI97_9ROSA</name>
<dbReference type="AlphaFoldDB" id="A0A8K0DI97"/>
<dbReference type="PANTHER" id="PTHR20961:SF86">
    <property type="entry name" value="GLYCOSYLTRANSFERASE FAMILY 61 PROTEIN"/>
    <property type="match status" value="1"/>
</dbReference>
<gene>
    <name evidence="6" type="ORF">FNV43_RR26268</name>
</gene>
<feature type="domain" description="Glycosyltransferase 61 catalytic" evidence="5">
    <location>
        <begin position="152"/>
        <end position="345"/>
    </location>
</feature>
<reference evidence="6" key="1">
    <citation type="submission" date="2020-03" db="EMBL/GenBank/DDBJ databases">
        <title>A high-quality chromosome-level genome assembly of a woody plant with both climbing and erect habits, Rhamnella rubrinervis.</title>
        <authorList>
            <person name="Lu Z."/>
            <person name="Yang Y."/>
            <person name="Zhu X."/>
            <person name="Sun Y."/>
        </authorList>
    </citation>
    <scope>NUCLEOTIDE SEQUENCE</scope>
    <source>
        <strain evidence="6">BYM</strain>
        <tissue evidence="6">Leaf</tissue>
    </source>
</reference>
<comment type="subcellular location">
    <subcellularLocation>
        <location evidence="1">Golgi apparatus membrane</location>
        <topology evidence="1">Single-pass type II membrane protein</topology>
    </subcellularLocation>
</comment>
<evidence type="ECO:0000256" key="3">
    <source>
        <dbReference type="ARBA" id="ARBA00022679"/>
    </source>
</evidence>
<evidence type="ECO:0000313" key="6">
    <source>
        <dbReference type="EMBL" id="KAF3431537.1"/>
    </source>
</evidence>
<keyword evidence="7" id="KW-1185">Reference proteome</keyword>
<dbReference type="Proteomes" id="UP000796880">
    <property type="component" value="Unassembled WGS sequence"/>
</dbReference>
<dbReference type="OrthoDB" id="529273at2759"/>
<dbReference type="Pfam" id="PF04577">
    <property type="entry name" value="Glyco_transf_61"/>
    <property type="match status" value="1"/>
</dbReference>
<accession>A0A8K0DI97</accession>
<keyword evidence="3" id="KW-0808">Transferase</keyword>
<keyword evidence="4" id="KW-0325">Glycoprotein</keyword>
<dbReference type="GO" id="GO:0016763">
    <property type="term" value="F:pentosyltransferase activity"/>
    <property type="evidence" value="ECO:0007669"/>
    <property type="project" value="UniProtKB-ARBA"/>
</dbReference>
<dbReference type="InterPro" id="IPR049625">
    <property type="entry name" value="Glyco_transf_61_cat"/>
</dbReference>
<evidence type="ECO:0000256" key="2">
    <source>
        <dbReference type="ARBA" id="ARBA00022676"/>
    </source>
</evidence>
<evidence type="ECO:0000256" key="1">
    <source>
        <dbReference type="ARBA" id="ARBA00004323"/>
    </source>
</evidence>
<evidence type="ECO:0000313" key="7">
    <source>
        <dbReference type="Proteomes" id="UP000796880"/>
    </source>
</evidence>
<keyword evidence="2" id="KW-0328">Glycosyltransferase</keyword>
<organism evidence="6 7">
    <name type="scientific">Rhamnella rubrinervis</name>
    <dbReference type="NCBI Taxonomy" id="2594499"/>
    <lineage>
        <taxon>Eukaryota</taxon>
        <taxon>Viridiplantae</taxon>
        <taxon>Streptophyta</taxon>
        <taxon>Embryophyta</taxon>
        <taxon>Tracheophyta</taxon>
        <taxon>Spermatophyta</taxon>
        <taxon>Magnoliopsida</taxon>
        <taxon>eudicotyledons</taxon>
        <taxon>Gunneridae</taxon>
        <taxon>Pentapetalae</taxon>
        <taxon>rosids</taxon>
        <taxon>fabids</taxon>
        <taxon>Rosales</taxon>
        <taxon>Rhamnaceae</taxon>
        <taxon>rhamnoid group</taxon>
        <taxon>Rhamneae</taxon>
        <taxon>Rhamnella</taxon>
    </lineage>
</organism>
<dbReference type="PANTHER" id="PTHR20961">
    <property type="entry name" value="GLYCOSYLTRANSFERASE"/>
    <property type="match status" value="1"/>
</dbReference>
<proteinExistence type="predicted"/>
<sequence length="446" mass="49937">MKKKGSSLTAAACFGLLVVIFILLHIAFTSLTDTIAFQEFRRWKLILGRTLSPLSKPAVGSIRCDRSHKKYDLCSVNGTTLLDPSALTLYELDSTPPATSFTVRPYPRKTDKTAMSKVKDVTLTSTSSTALCQVTHSSPALVFSVDGYTGNFYHSFNEGIIPLFVTVNSVFPNQNITLVVTDSPDWWVQKYAELLSQITIHPIINTKTDQAAHCFPSAIVGLISHGEMTVDPNRLPQPKTLVDFRAFLRKAYNNGSEPESWNRHRKSHKPRMVVVSRKGNVGRVMLNQNQVVKAAEKVGFEVVVFEPSRKTSLNGAFRLIENSNAMLGVHGAALTHSLFLRPGSILLQVVPIGTEWLARTCFEQPAKAMGVEYMKYAIGVDESSLVEKYGRHSMVLRNPRGFANGNWSKVRVYLKAQNVKVDLVRFRHYLTMAYVKAKRFMEKEDY</sequence>
<evidence type="ECO:0000256" key="4">
    <source>
        <dbReference type="ARBA" id="ARBA00023180"/>
    </source>
</evidence>
<dbReference type="InterPro" id="IPR007657">
    <property type="entry name" value="Glycosyltransferase_61"/>
</dbReference>